<feature type="chain" id="PRO_5015617236" evidence="1">
    <location>
        <begin position="22"/>
        <end position="110"/>
    </location>
</feature>
<dbReference type="Proteomes" id="UP000240608">
    <property type="component" value="Unassembled WGS sequence"/>
</dbReference>
<sequence length="110" mass="12338">MYKFIRHIVLLLLIICLSDCSDDNLDPQSSGYYKIFYGEADLEAVDFSSKSDGSGYIILANSKLGTDSDLYLISTDENGYEENTTLISIPEFYDKGVTLKILDNQIYILG</sequence>
<evidence type="ECO:0000313" key="2">
    <source>
        <dbReference type="EMBL" id="PTB90578.1"/>
    </source>
</evidence>
<feature type="non-terminal residue" evidence="2">
    <location>
        <position position="110"/>
    </location>
</feature>
<reference evidence="2 3" key="1">
    <citation type="submission" date="2018-03" db="EMBL/GenBank/DDBJ databases">
        <title>Cross-interface Injection: A General Nanoliter Liquid Handling Method Applied to Single Cells Genome Amplification Automated Nanoliter Liquid Handling Applied to Single Cell Multiple Displacement Amplification.</title>
        <authorList>
            <person name="Yun J."/>
            <person name="Xu P."/>
            <person name="Xu J."/>
            <person name="Dai X."/>
            <person name="Wang Y."/>
            <person name="Zheng X."/>
            <person name="Cao C."/>
            <person name="Yi Q."/>
            <person name="Zhu Y."/>
            <person name="Wang L."/>
            <person name="Dong Z."/>
            <person name="Huang Y."/>
            <person name="Huang L."/>
            <person name="Du W."/>
        </authorList>
    </citation>
    <scope>NUCLEOTIDE SEQUENCE [LARGE SCALE GENOMIC DNA]</scope>
    <source>
        <strain evidence="2 3">Z-D1-2</strain>
    </source>
</reference>
<protein>
    <submittedName>
        <fullName evidence="2">Uncharacterized protein</fullName>
    </submittedName>
</protein>
<name>A0A2T4D9X4_9BACT</name>
<accession>A0A2T4D9X4</accession>
<feature type="signal peptide" evidence="1">
    <location>
        <begin position="1"/>
        <end position="21"/>
    </location>
</feature>
<organism evidence="2 3">
    <name type="scientific">Marivirga lumbricoides</name>
    <dbReference type="NCBI Taxonomy" id="1046115"/>
    <lineage>
        <taxon>Bacteria</taxon>
        <taxon>Pseudomonadati</taxon>
        <taxon>Bacteroidota</taxon>
        <taxon>Cytophagia</taxon>
        <taxon>Cytophagales</taxon>
        <taxon>Marivirgaceae</taxon>
        <taxon>Marivirga</taxon>
    </lineage>
</organism>
<keyword evidence="1" id="KW-0732">Signal</keyword>
<dbReference type="AlphaFoldDB" id="A0A2T4D9X4"/>
<dbReference type="EMBL" id="PYVU01000632">
    <property type="protein sequence ID" value="PTB90578.1"/>
    <property type="molecule type" value="Genomic_DNA"/>
</dbReference>
<proteinExistence type="predicted"/>
<evidence type="ECO:0000256" key="1">
    <source>
        <dbReference type="SAM" id="SignalP"/>
    </source>
</evidence>
<gene>
    <name evidence="2" type="ORF">C9994_17170</name>
</gene>
<evidence type="ECO:0000313" key="3">
    <source>
        <dbReference type="Proteomes" id="UP000240608"/>
    </source>
</evidence>
<comment type="caution">
    <text evidence="2">The sequence shown here is derived from an EMBL/GenBank/DDBJ whole genome shotgun (WGS) entry which is preliminary data.</text>
</comment>